<evidence type="ECO:0000313" key="2">
    <source>
        <dbReference type="Proteomes" id="UP001472677"/>
    </source>
</evidence>
<dbReference type="Proteomes" id="UP001472677">
    <property type="component" value="Unassembled WGS sequence"/>
</dbReference>
<accession>A0ABR2FXW6</accession>
<name>A0ABR2FXW6_9ROSI</name>
<comment type="caution">
    <text evidence="1">The sequence shown here is derived from an EMBL/GenBank/DDBJ whole genome shotgun (WGS) entry which is preliminary data.</text>
</comment>
<keyword evidence="2" id="KW-1185">Reference proteome</keyword>
<reference evidence="1 2" key="1">
    <citation type="journal article" date="2024" name="G3 (Bethesda)">
        <title>Genome assembly of Hibiscus sabdariffa L. provides insights into metabolisms of medicinal natural products.</title>
        <authorList>
            <person name="Kim T."/>
        </authorList>
    </citation>
    <scope>NUCLEOTIDE SEQUENCE [LARGE SCALE GENOMIC DNA]</scope>
    <source>
        <strain evidence="1">TK-2024</strain>
        <tissue evidence="1">Old leaves</tissue>
    </source>
</reference>
<evidence type="ECO:0000313" key="1">
    <source>
        <dbReference type="EMBL" id="KAK8589098.1"/>
    </source>
</evidence>
<proteinExistence type="predicted"/>
<protein>
    <submittedName>
        <fullName evidence="1">Uncharacterized protein</fullName>
    </submittedName>
</protein>
<gene>
    <name evidence="1" type="ORF">V6N12_023504</name>
</gene>
<organism evidence="1 2">
    <name type="scientific">Hibiscus sabdariffa</name>
    <name type="common">roselle</name>
    <dbReference type="NCBI Taxonomy" id="183260"/>
    <lineage>
        <taxon>Eukaryota</taxon>
        <taxon>Viridiplantae</taxon>
        <taxon>Streptophyta</taxon>
        <taxon>Embryophyta</taxon>
        <taxon>Tracheophyta</taxon>
        <taxon>Spermatophyta</taxon>
        <taxon>Magnoliopsida</taxon>
        <taxon>eudicotyledons</taxon>
        <taxon>Gunneridae</taxon>
        <taxon>Pentapetalae</taxon>
        <taxon>rosids</taxon>
        <taxon>malvids</taxon>
        <taxon>Malvales</taxon>
        <taxon>Malvaceae</taxon>
        <taxon>Malvoideae</taxon>
        <taxon>Hibiscus</taxon>
    </lineage>
</organism>
<sequence length="97" mass="10699">MPSCSTVLSISRQSLIDNSYKFSRPCNISTEKNFFILEHFHGITSLRQEKTSGQGNFTVGPTLTSSSKLHSSPRTSFSMFLNGLQGDDDKSVTHSIP</sequence>
<dbReference type="EMBL" id="JBBPBM010000004">
    <property type="protein sequence ID" value="KAK8589098.1"/>
    <property type="molecule type" value="Genomic_DNA"/>
</dbReference>